<dbReference type="PROSITE" id="PS50805">
    <property type="entry name" value="KRAB"/>
    <property type="match status" value="1"/>
</dbReference>
<evidence type="ECO:0000259" key="1">
    <source>
        <dbReference type="PROSITE" id="PS50805"/>
    </source>
</evidence>
<accession>A0ABM1CT66</accession>
<proteinExistence type="predicted"/>
<name>A0ABM1CT66_CERSS</name>
<dbReference type="Gene3D" id="6.10.140.140">
    <property type="match status" value="1"/>
</dbReference>
<dbReference type="SMART" id="SM00349">
    <property type="entry name" value="KRAB"/>
    <property type="match status" value="1"/>
</dbReference>
<dbReference type="Pfam" id="PF01352">
    <property type="entry name" value="KRAB"/>
    <property type="match status" value="1"/>
</dbReference>
<dbReference type="CDD" id="cd07765">
    <property type="entry name" value="KRAB_A-box"/>
    <property type="match status" value="1"/>
</dbReference>
<sequence>MQTWTQPCRLPLCSSYAQEPRLGRDKTSSFSGKTIQETRKMALGLLRARREGAFVSFRDVAVDFTQEEWQLLGCAQRTLYRVVMLENYSNLVCLGIPFSKPTLVILLERGEEPWRDKKEHMPSPCSADPRPEIQPYSSSTLDLCSQQLCQHVLRDHHLPACPGLFAGTLQIAGLCPAHQKQQQQ</sequence>
<organism evidence="2 3">
    <name type="scientific">Ceratotherium simum simum</name>
    <name type="common">Southern white rhinoceros</name>
    <dbReference type="NCBI Taxonomy" id="73337"/>
    <lineage>
        <taxon>Eukaryota</taxon>
        <taxon>Metazoa</taxon>
        <taxon>Chordata</taxon>
        <taxon>Craniata</taxon>
        <taxon>Vertebrata</taxon>
        <taxon>Euteleostomi</taxon>
        <taxon>Mammalia</taxon>
        <taxon>Eutheria</taxon>
        <taxon>Laurasiatheria</taxon>
        <taxon>Perissodactyla</taxon>
        <taxon>Rhinocerotidae</taxon>
        <taxon>Ceratotherium</taxon>
    </lineage>
</organism>
<dbReference type="PANTHER" id="PTHR23232:SF117">
    <property type="entry name" value="KRAB DOMAIN-CONTAINING PROTEIN"/>
    <property type="match status" value="1"/>
</dbReference>
<dbReference type="PANTHER" id="PTHR23232">
    <property type="entry name" value="KRAB DOMAIN C2H2 ZINC FINGER"/>
    <property type="match status" value="1"/>
</dbReference>
<reference evidence="3" key="1">
    <citation type="submission" date="2025-08" db="UniProtKB">
        <authorList>
            <consortium name="RefSeq"/>
        </authorList>
    </citation>
    <scope>IDENTIFICATION</scope>
</reference>
<dbReference type="InterPro" id="IPR050169">
    <property type="entry name" value="Krueppel_C2H2_ZnF"/>
</dbReference>
<dbReference type="GeneID" id="106800122"/>
<gene>
    <name evidence="3" type="primary">LOC106800122</name>
</gene>
<keyword evidence="2" id="KW-1185">Reference proteome</keyword>
<dbReference type="Proteomes" id="UP000694910">
    <property type="component" value="Unplaced"/>
</dbReference>
<feature type="domain" description="KRAB" evidence="1">
    <location>
        <begin position="55"/>
        <end position="126"/>
    </location>
</feature>
<protein>
    <submittedName>
        <fullName evidence="3">Zinc finger protein 169-like</fullName>
    </submittedName>
</protein>
<evidence type="ECO:0000313" key="2">
    <source>
        <dbReference type="Proteomes" id="UP000694910"/>
    </source>
</evidence>
<dbReference type="InterPro" id="IPR001909">
    <property type="entry name" value="KRAB"/>
</dbReference>
<dbReference type="RefSeq" id="XP_014642747.1">
    <property type="nucleotide sequence ID" value="XM_014787261.1"/>
</dbReference>
<dbReference type="SUPFAM" id="SSF109640">
    <property type="entry name" value="KRAB domain (Kruppel-associated box)"/>
    <property type="match status" value="1"/>
</dbReference>
<evidence type="ECO:0000313" key="3">
    <source>
        <dbReference type="RefSeq" id="XP_014642747.1"/>
    </source>
</evidence>
<dbReference type="InterPro" id="IPR036051">
    <property type="entry name" value="KRAB_dom_sf"/>
</dbReference>